<evidence type="ECO:0000313" key="2">
    <source>
        <dbReference type="Proteomes" id="UP000183208"/>
    </source>
</evidence>
<sequence>MQAFRTDREFAYVGRKWNETSGPSYDIDVLVGSKAVLTASKRDFRGRDASYLAPPAQIRTGPIRAYGSHLGCLTAKRLSGHG</sequence>
<dbReference type="AlphaFoldDB" id="A0A1H4SPZ7"/>
<dbReference type="Proteomes" id="UP000183208">
    <property type="component" value="Unassembled WGS sequence"/>
</dbReference>
<name>A0A1H4SPZ7_9BRAD</name>
<gene>
    <name evidence="1" type="ORF">SAMN05444171_1468</name>
</gene>
<evidence type="ECO:0000313" key="1">
    <source>
        <dbReference type="EMBL" id="SEC46179.1"/>
    </source>
</evidence>
<proteinExistence type="predicted"/>
<accession>A0A1H4SPZ7</accession>
<organism evidence="1 2">
    <name type="scientific">Bradyrhizobium lablabi</name>
    <dbReference type="NCBI Taxonomy" id="722472"/>
    <lineage>
        <taxon>Bacteria</taxon>
        <taxon>Pseudomonadati</taxon>
        <taxon>Pseudomonadota</taxon>
        <taxon>Alphaproteobacteria</taxon>
        <taxon>Hyphomicrobiales</taxon>
        <taxon>Nitrobacteraceae</taxon>
        <taxon>Bradyrhizobium</taxon>
    </lineage>
</organism>
<dbReference type="EMBL" id="FNTI01000001">
    <property type="protein sequence ID" value="SEC46179.1"/>
    <property type="molecule type" value="Genomic_DNA"/>
</dbReference>
<reference evidence="1 2" key="1">
    <citation type="submission" date="2016-10" db="EMBL/GenBank/DDBJ databases">
        <authorList>
            <person name="de Groot N.N."/>
        </authorList>
    </citation>
    <scope>NUCLEOTIDE SEQUENCE [LARGE SCALE GENOMIC DNA]</scope>
    <source>
        <strain evidence="1 2">GAS522</strain>
    </source>
</reference>
<protein>
    <submittedName>
        <fullName evidence="1">Uncharacterized protein</fullName>
    </submittedName>
</protein>